<dbReference type="VEuPathDB" id="FungiDB:PV09_01946"/>
<protein>
    <submittedName>
        <fullName evidence="1">Uncharacterized protein</fullName>
    </submittedName>
</protein>
<keyword evidence="2" id="KW-1185">Reference proteome</keyword>
<dbReference type="GeneID" id="27309919"/>
<proteinExistence type="predicted"/>
<sequence>MAERAMRNMHVPAYWPVEFGVQVDEKRGVVVDAKNVIAIVSISIIPDEDISAAFDEEEVAIDMADIVLDAAEAADIVIPDIVLMSIL</sequence>
<dbReference type="OrthoDB" id="10564005at2759"/>
<reference evidence="1 2" key="1">
    <citation type="submission" date="2015-01" db="EMBL/GenBank/DDBJ databases">
        <title>The Genome Sequence of Ochroconis gallopava CBS43764.</title>
        <authorList>
            <consortium name="The Broad Institute Genomics Platform"/>
            <person name="Cuomo C."/>
            <person name="de Hoog S."/>
            <person name="Gorbushina A."/>
            <person name="Stielow B."/>
            <person name="Teixiera M."/>
            <person name="Abouelleil A."/>
            <person name="Chapman S.B."/>
            <person name="Priest M."/>
            <person name="Young S.K."/>
            <person name="Wortman J."/>
            <person name="Nusbaum C."/>
            <person name="Birren B."/>
        </authorList>
    </citation>
    <scope>NUCLEOTIDE SEQUENCE [LARGE SCALE GENOMIC DNA]</scope>
    <source>
        <strain evidence="1 2">CBS 43764</strain>
    </source>
</reference>
<dbReference type="Proteomes" id="UP000053259">
    <property type="component" value="Unassembled WGS sequence"/>
</dbReference>
<organism evidence="1 2">
    <name type="scientific">Verruconis gallopava</name>
    <dbReference type="NCBI Taxonomy" id="253628"/>
    <lineage>
        <taxon>Eukaryota</taxon>
        <taxon>Fungi</taxon>
        <taxon>Dikarya</taxon>
        <taxon>Ascomycota</taxon>
        <taxon>Pezizomycotina</taxon>
        <taxon>Dothideomycetes</taxon>
        <taxon>Pleosporomycetidae</taxon>
        <taxon>Venturiales</taxon>
        <taxon>Sympoventuriaceae</taxon>
        <taxon>Verruconis</taxon>
    </lineage>
</organism>
<evidence type="ECO:0000313" key="2">
    <source>
        <dbReference type="Proteomes" id="UP000053259"/>
    </source>
</evidence>
<dbReference type="RefSeq" id="XP_016216924.1">
    <property type="nucleotide sequence ID" value="XM_016354908.1"/>
</dbReference>
<dbReference type="InParanoid" id="A0A0D2AKH3"/>
<dbReference type="AlphaFoldDB" id="A0A0D2AKH3"/>
<gene>
    <name evidence="1" type="ORF">PV09_01946</name>
</gene>
<evidence type="ECO:0000313" key="1">
    <source>
        <dbReference type="EMBL" id="KIW07055.1"/>
    </source>
</evidence>
<dbReference type="EMBL" id="KN847533">
    <property type="protein sequence ID" value="KIW07055.1"/>
    <property type="molecule type" value="Genomic_DNA"/>
</dbReference>
<accession>A0A0D2AKH3</accession>
<dbReference type="HOGENOM" id="CLU_2485044_0_0_1"/>
<name>A0A0D2AKH3_9PEZI</name>